<evidence type="ECO:0000256" key="1">
    <source>
        <dbReference type="SAM" id="SignalP"/>
    </source>
</evidence>
<reference evidence="2 3" key="1">
    <citation type="journal article" date="2012" name="J. Bacteriol.">
        <title>Genome sequence of an alkane-degrading bacterium, Alcanivorax pacificus type strain W11-5, isolated from deep sea sediment.</title>
        <authorList>
            <person name="Lai Q."/>
            <person name="Shao Z."/>
        </authorList>
    </citation>
    <scope>NUCLEOTIDE SEQUENCE [LARGE SCALE GENOMIC DNA]</scope>
    <source>
        <strain evidence="2 3">W11-5</strain>
    </source>
</reference>
<sequence length="184" mass="19974">MTTIIHRFCLATSLLAVTLLSPLASADDGRYGGVHLIRGTVISVGRVDPSASVGTGYFIDANYSSVAVNFGAATKKFGDSPLRASITPDDEDARASDKRVNNVYAGIGFGRIIQFQAGYGNQGQLLRLRSDFNFRSITDFLTQHTTPKQRLTLADRITFTLAAEQYKGDDDIFNNVTWGAGLLF</sequence>
<evidence type="ECO:0000313" key="2">
    <source>
        <dbReference type="EMBL" id="AJD46780.1"/>
    </source>
</evidence>
<gene>
    <name evidence="2" type="ORF">S7S_01780</name>
</gene>
<organism evidence="2 3">
    <name type="scientific">Isoalcanivorax pacificus W11-5</name>
    <dbReference type="NCBI Taxonomy" id="391936"/>
    <lineage>
        <taxon>Bacteria</taxon>
        <taxon>Pseudomonadati</taxon>
        <taxon>Pseudomonadota</taxon>
        <taxon>Gammaproteobacteria</taxon>
        <taxon>Oceanospirillales</taxon>
        <taxon>Alcanivoracaceae</taxon>
        <taxon>Isoalcanivorax</taxon>
    </lineage>
</organism>
<evidence type="ECO:0008006" key="4">
    <source>
        <dbReference type="Google" id="ProtNLM"/>
    </source>
</evidence>
<accession>A0A0B4XJA7</accession>
<dbReference type="STRING" id="391936.S7S_01780"/>
<keyword evidence="3" id="KW-1185">Reference proteome</keyword>
<keyword evidence="1" id="KW-0732">Signal</keyword>
<dbReference type="Proteomes" id="UP000006764">
    <property type="component" value="Chromosome"/>
</dbReference>
<dbReference type="KEGG" id="apac:S7S_01780"/>
<feature type="chain" id="PRO_5002097248" description="Outer membrane protein beta-barrel domain-containing protein" evidence="1">
    <location>
        <begin position="27"/>
        <end position="184"/>
    </location>
</feature>
<dbReference type="HOGENOM" id="CLU_1514816_0_0_6"/>
<feature type="signal peptide" evidence="1">
    <location>
        <begin position="1"/>
        <end position="26"/>
    </location>
</feature>
<protein>
    <recommendedName>
        <fullName evidence="4">Outer membrane protein beta-barrel domain-containing protein</fullName>
    </recommendedName>
</protein>
<proteinExistence type="predicted"/>
<evidence type="ECO:0000313" key="3">
    <source>
        <dbReference type="Proteomes" id="UP000006764"/>
    </source>
</evidence>
<name>A0A0B4XJA7_9GAMM</name>
<dbReference type="RefSeq" id="WP_052269185.1">
    <property type="nucleotide sequence ID" value="NZ_CP004387.1"/>
</dbReference>
<dbReference type="AlphaFoldDB" id="A0A0B4XJA7"/>
<dbReference type="EMBL" id="CP004387">
    <property type="protein sequence ID" value="AJD46780.1"/>
    <property type="molecule type" value="Genomic_DNA"/>
</dbReference>